<protein>
    <submittedName>
        <fullName evidence="1">Uncharacterized protein</fullName>
    </submittedName>
</protein>
<keyword evidence="2" id="KW-1185">Reference proteome</keyword>
<sequence length="120" mass="12802">MGGESATCTHLTQASNPEYRQAPVGDSLVSLTGWPAAARPAMLGWTQIHQHGPSSQMQLGSQPALVDAATLLLSYGGKHLALQAFREGGRAPISTPQGEKPKAKVAICWLRNLMAWALRE</sequence>
<evidence type="ECO:0000313" key="2">
    <source>
        <dbReference type="Proteomes" id="UP001165960"/>
    </source>
</evidence>
<gene>
    <name evidence="1" type="ORF">DSO57_1017510</name>
</gene>
<name>A0ACC2SHX7_9FUNG</name>
<dbReference type="Proteomes" id="UP001165960">
    <property type="component" value="Unassembled WGS sequence"/>
</dbReference>
<evidence type="ECO:0000313" key="1">
    <source>
        <dbReference type="EMBL" id="KAJ9061761.1"/>
    </source>
</evidence>
<comment type="caution">
    <text evidence="1">The sequence shown here is derived from an EMBL/GenBank/DDBJ whole genome shotgun (WGS) entry which is preliminary data.</text>
</comment>
<organism evidence="1 2">
    <name type="scientific">Entomophthora muscae</name>
    <dbReference type="NCBI Taxonomy" id="34485"/>
    <lineage>
        <taxon>Eukaryota</taxon>
        <taxon>Fungi</taxon>
        <taxon>Fungi incertae sedis</taxon>
        <taxon>Zoopagomycota</taxon>
        <taxon>Entomophthoromycotina</taxon>
        <taxon>Entomophthoromycetes</taxon>
        <taxon>Entomophthorales</taxon>
        <taxon>Entomophthoraceae</taxon>
        <taxon>Entomophthora</taxon>
    </lineage>
</organism>
<accession>A0ACC2SHX7</accession>
<dbReference type="EMBL" id="QTSX02005044">
    <property type="protein sequence ID" value="KAJ9061761.1"/>
    <property type="molecule type" value="Genomic_DNA"/>
</dbReference>
<proteinExistence type="predicted"/>
<reference evidence="1" key="1">
    <citation type="submission" date="2022-04" db="EMBL/GenBank/DDBJ databases">
        <title>Genome of the entomopathogenic fungus Entomophthora muscae.</title>
        <authorList>
            <person name="Elya C."/>
            <person name="Lovett B.R."/>
            <person name="Lee E."/>
            <person name="Macias A.M."/>
            <person name="Hajek A.E."/>
            <person name="De Bivort B.L."/>
            <person name="Kasson M.T."/>
            <person name="De Fine Licht H.H."/>
            <person name="Stajich J.E."/>
        </authorList>
    </citation>
    <scope>NUCLEOTIDE SEQUENCE</scope>
    <source>
        <strain evidence="1">Berkeley</strain>
    </source>
</reference>